<sequence length="221" mass="25367">MDFSSIIHFLTDKTRNLSSKALFIVFGFILLIFLDNTFSFSYYYNTSQKVTQIKEINEGLKDSTFSVSEKKKLLKLRTELIEHKTLKDKVYDYLTNLNFETSDEEATETVETVELEAKRNSRIHFITSAWWLVLSFGIILIALPFVLLTERKDIFATLLGFIFLGGFAYLIALLLSKVFSFIPLIDNNPMYNYILNVILSGIILLLMLLAGKKKKTTANTV</sequence>
<feature type="transmembrane region" description="Helical" evidence="1">
    <location>
        <begin position="21"/>
        <end position="44"/>
    </location>
</feature>
<keyword evidence="3" id="KW-1185">Reference proteome</keyword>
<evidence type="ECO:0000313" key="3">
    <source>
        <dbReference type="Proteomes" id="UP001138894"/>
    </source>
</evidence>
<feature type="transmembrane region" description="Helical" evidence="1">
    <location>
        <begin position="129"/>
        <end position="148"/>
    </location>
</feature>
<dbReference type="AlphaFoldDB" id="A0A9X1FCW5"/>
<organism evidence="2 3">
    <name type="scientific">Winogradskyella luteola</name>
    <dbReference type="NCBI Taxonomy" id="2828330"/>
    <lineage>
        <taxon>Bacteria</taxon>
        <taxon>Pseudomonadati</taxon>
        <taxon>Bacteroidota</taxon>
        <taxon>Flavobacteriia</taxon>
        <taxon>Flavobacteriales</taxon>
        <taxon>Flavobacteriaceae</taxon>
        <taxon>Winogradskyella</taxon>
    </lineage>
</organism>
<evidence type="ECO:0000313" key="2">
    <source>
        <dbReference type="EMBL" id="MBV7270560.1"/>
    </source>
</evidence>
<keyword evidence="1" id="KW-0812">Transmembrane</keyword>
<protein>
    <submittedName>
        <fullName evidence="2">Uncharacterized protein</fullName>
    </submittedName>
</protein>
<feature type="transmembrane region" description="Helical" evidence="1">
    <location>
        <begin position="190"/>
        <end position="210"/>
    </location>
</feature>
<feature type="transmembrane region" description="Helical" evidence="1">
    <location>
        <begin position="155"/>
        <end position="175"/>
    </location>
</feature>
<comment type="caution">
    <text evidence="2">The sequence shown here is derived from an EMBL/GenBank/DDBJ whole genome shotgun (WGS) entry which is preliminary data.</text>
</comment>
<dbReference type="Proteomes" id="UP001138894">
    <property type="component" value="Unassembled WGS sequence"/>
</dbReference>
<dbReference type="RefSeq" id="WP_218547759.1">
    <property type="nucleotide sequence ID" value="NZ_JAGSPD010000017.1"/>
</dbReference>
<accession>A0A9X1FCW5</accession>
<name>A0A9X1FCW5_9FLAO</name>
<dbReference type="EMBL" id="JAGSPD010000017">
    <property type="protein sequence ID" value="MBV7270560.1"/>
    <property type="molecule type" value="Genomic_DNA"/>
</dbReference>
<keyword evidence="1" id="KW-1133">Transmembrane helix</keyword>
<reference evidence="2" key="1">
    <citation type="submission" date="2021-04" db="EMBL/GenBank/DDBJ databases">
        <authorList>
            <person name="Pira H."/>
            <person name="Risdian C."/>
            <person name="Wink J."/>
        </authorList>
    </citation>
    <scope>NUCLEOTIDE SEQUENCE</scope>
    <source>
        <strain evidence="2">WHY3</strain>
    </source>
</reference>
<keyword evidence="1" id="KW-0472">Membrane</keyword>
<gene>
    <name evidence="2" type="ORF">KCG49_15335</name>
</gene>
<proteinExistence type="predicted"/>
<evidence type="ECO:0000256" key="1">
    <source>
        <dbReference type="SAM" id="Phobius"/>
    </source>
</evidence>